<evidence type="ECO:0000256" key="2">
    <source>
        <dbReference type="ARBA" id="ARBA00022692"/>
    </source>
</evidence>
<keyword evidence="2 7" id="KW-0812">Transmembrane</keyword>
<comment type="caution">
    <text evidence="9">The sequence shown here is derived from an EMBL/GenBank/DDBJ whole genome shotgun (WGS) entry which is preliminary data.</text>
</comment>
<evidence type="ECO:0000259" key="8">
    <source>
        <dbReference type="PROSITE" id="PS51212"/>
    </source>
</evidence>
<dbReference type="OrthoDB" id="6137675at2759"/>
<gene>
    <name evidence="9" type="ORF">MGAL_10B008705</name>
</gene>
<keyword evidence="10" id="KW-1185">Reference proteome</keyword>
<keyword evidence="5 7" id="KW-0472">Membrane</keyword>
<name>A0A8B6DKZ6_MYTGA</name>
<dbReference type="PROSITE" id="PS51212">
    <property type="entry name" value="WSC"/>
    <property type="match status" value="1"/>
</dbReference>
<feature type="transmembrane region" description="Helical" evidence="7">
    <location>
        <begin position="263"/>
        <end position="288"/>
    </location>
</feature>
<evidence type="ECO:0000256" key="4">
    <source>
        <dbReference type="ARBA" id="ARBA00022989"/>
    </source>
</evidence>
<dbReference type="PANTHER" id="PTHR24269">
    <property type="entry name" value="KREMEN PROTEIN"/>
    <property type="match status" value="1"/>
</dbReference>
<keyword evidence="6" id="KW-0325">Glycoprotein</keyword>
<dbReference type="InterPro" id="IPR002889">
    <property type="entry name" value="WSC_carb-bd"/>
</dbReference>
<accession>A0A8B6DKZ6</accession>
<dbReference type="Proteomes" id="UP000596742">
    <property type="component" value="Unassembled WGS sequence"/>
</dbReference>
<organism evidence="9 10">
    <name type="scientific">Mytilus galloprovincialis</name>
    <name type="common">Mediterranean mussel</name>
    <dbReference type="NCBI Taxonomy" id="29158"/>
    <lineage>
        <taxon>Eukaryota</taxon>
        <taxon>Metazoa</taxon>
        <taxon>Spiralia</taxon>
        <taxon>Lophotrochozoa</taxon>
        <taxon>Mollusca</taxon>
        <taxon>Bivalvia</taxon>
        <taxon>Autobranchia</taxon>
        <taxon>Pteriomorphia</taxon>
        <taxon>Mytilida</taxon>
        <taxon>Mytiloidea</taxon>
        <taxon>Mytilidae</taxon>
        <taxon>Mytilinae</taxon>
        <taxon>Mytilus</taxon>
    </lineage>
</organism>
<protein>
    <recommendedName>
        <fullName evidence="8">WSC domain-containing protein</fullName>
    </recommendedName>
</protein>
<evidence type="ECO:0000256" key="6">
    <source>
        <dbReference type="ARBA" id="ARBA00023180"/>
    </source>
</evidence>
<dbReference type="SMART" id="SM00321">
    <property type="entry name" value="WSC"/>
    <property type="match status" value="1"/>
</dbReference>
<keyword evidence="3" id="KW-0732">Signal</keyword>
<evidence type="ECO:0000256" key="5">
    <source>
        <dbReference type="ARBA" id="ARBA00023136"/>
    </source>
</evidence>
<reference evidence="9" key="1">
    <citation type="submission" date="2018-11" db="EMBL/GenBank/DDBJ databases">
        <authorList>
            <person name="Alioto T."/>
            <person name="Alioto T."/>
        </authorList>
    </citation>
    <scope>NUCLEOTIDE SEQUENCE</scope>
</reference>
<evidence type="ECO:0000256" key="1">
    <source>
        <dbReference type="ARBA" id="ARBA00004167"/>
    </source>
</evidence>
<dbReference type="Pfam" id="PF01822">
    <property type="entry name" value="WSC"/>
    <property type="match status" value="1"/>
</dbReference>
<dbReference type="AlphaFoldDB" id="A0A8B6DKZ6"/>
<evidence type="ECO:0000256" key="7">
    <source>
        <dbReference type="SAM" id="Phobius"/>
    </source>
</evidence>
<evidence type="ECO:0000313" key="10">
    <source>
        <dbReference type="Proteomes" id="UP000596742"/>
    </source>
</evidence>
<proteinExistence type="predicted"/>
<evidence type="ECO:0000256" key="3">
    <source>
        <dbReference type="ARBA" id="ARBA00022729"/>
    </source>
</evidence>
<evidence type="ECO:0000313" key="9">
    <source>
        <dbReference type="EMBL" id="VDI20773.1"/>
    </source>
</evidence>
<comment type="subcellular location">
    <subcellularLocation>
        <location evidence="1">Membrane</location>
        <topology evidence="1">Single-pass membrane protein</topology>
    </subcellularLocation>
</comment>
<dbReference type="PANTHER" id="PTHR24269:SF16">
    <property type="entry name" value="PROTEIN SLG1"/>
    <property type="match status" value="1"/>
</dbReference>
<keyword evidence="4 7" id="KW-1133">Transmembrane helix</keyword>
<dbReference type="EMBL" id="UYJE01003608">
    <property type="protein sequence ID" value="VDI20773.1"/>
    <property type="molecule type" value="Genomic_DNA"/>
</dbReference>
<feature type="domain" description="WSC" evidence="8">
    <location>
        <begin position="6"/>
        <end position="97"/>
    </location>
</feature>
<sequence>MLFFSEVKYLGCYVDDSSRMLDVHNQSNQMTLEMCKQSCHKHRYLGLQNHNHCFCGKSLGDSNRYQKKKENECLQPCGGNLSQTCGGFWRNSVYEFIPVTVPTTKMTTPGHSTVKTTDMNTSRQSTVTTTEMTTNIQSSVTTTEILWLGQSEVTTTHMKTYRQSPVTTIQITEPGASEVTTFETTPEVTSVQPLDCLCPCFSIAKGKWDFLRGMNLTLDQLREVMKPELDLMKKELSVNKSNTTRMRRSKISAPDDRVSATSVGYVGIVFICLITLLIVFIDIIGCFASKFKRQL</sequence>
<dbReference type="InterPro" id="IPR051836">
    <property type="entry name" value="Kremen_rcpt"/>
</dbReference>
<dbReference type="GO" id="GO:0005886">
    <property type="term" value="C:plasma membrane"/>
    <property type="evidence" value="ECO:0007669"/>
    <property type="project" value="TreeGrafter"/>
</dbReference>